<organism evidence="2 3">
    <name type="scientific">Canariomyces notabilis</name>
    <dbReference type="NCBI Taxonomy" id="2074819"/>
    <lineage>
        <taxon>Eukaryota</taxon>
        <taxon>Fungi</taxon>
        <taxon>Dikarya</taxon>
        <taxon>Ascomycota</taxon>
        <taxon>Pezizomycotina</taxon>
        <taxon>Sordariomycetes</taxon>
        <taxon>Sordariomycetidae</taxon>
        <taxon>Sordariales</taxon>
        <taxon>Chaetomiaceae</taxon>
        <taxon>Canariomyces</taxon>
    </lineage>
</organism>
<dbReference type="EMBL" id="MU853384">
    <property type="protein sequence ID" value="KAK4107071.1"/>
    <property type="molecule type" value="Genomic_DNA"/>
</dbReference>
<dbReference type="SUPFAM" id="SSF51735">
    <property type="entry name" value="NAD(P)-binding Rossmann-fold domains"/>
    <property type="match status" value="1"/>
</dbReference>
<sequence>MVAVTTPNIKHFSLPRFFYQQLTYKPFAAKDVDLSGQTAIVTGANTGVGLEISRQLLDLGISRLILAVRDQAKGQAAATKLAPTDPSRIEVWHLDLRDYDSVMAFADRAKSSLTRLDIAVLNAGICPAKRIFNAKTGHDEIIQVNYLSTALLAMLLLPVAKACRANQPAPTRITFTSSEFAALAKFKFDLGNEQPILAALDKREDRVDTVDRMFVSKLLGHFFLRELARRVPARVAVINAASPGAIHDSEFNRDLNGTVSGAVIGAGLRWVGNSSAVGARMVTDAAVNHGEETHGLFWSFQKPAA</sequence>
<evidence type="ECO:0000313" key="2">
    <source>
        <dbReference type="EMBL" id="KAK4107071.1"/>
    </source>
</evidence>
<keyword evidence="1" id="KW-0560">Oxidoreductase</keyword>
<evidence type="ECO:0000256" key="1">
    <source>
        <dbReference type="ARBA" id="ARBA00023002"/>
    </source>
</evidence>
<name>A0AAN6QGN5_9PEZI</name>
<comment type="caution">
    <text evidence="2">The sequence shown here is derived from an EMBL/GenBank/DDBJ whole genome shotgun (WGS) entry which is preliminary data.</text>
</comment>
<dbReference type="PRINTS" id="PR00081">
    <property type="entry name" value="GDHRDH"/>
</dbReference>
<dbReference type="Gene3D" id="3.40.50.720">
    <property type="entry name" value="NAD(P)-binding Rossmann-like Domain"/>
    <property type="match status" value="1"/>
</dbReference>
<reference evidence="2" key="2">
    <citation type="submission" date="2023-05" db="EMBL/GenBank/DDBJ databases">
        <authorList>
            <consortium name="Lawrence Berkeley National Laboratory"/>
            <person name="Steindorff A."/>
            <person name="Hensen N."/>
            <person name="Bonometti L."/>
            <person name="Westerberg I."/>
            <person name="Brannstrom I.O."/>
            <person name="Guillou S."/>
            <person name="Cros-Aarteil S."/>
            <person name="Calhoun S."/>
            <person name="Haridas S."/>
            <person name="Kuo A."/>
            <person name="Mondo S."/>
            <person name="Pangilinan J."/>
            <person name="Riley R."/>
            <person name="Labutti K."/>
            <person name="Andreopoulos B."/>
            <person name="Lipzen A."/>
            <person name="Chen C."/>
            <person name="Yanf M."/>
            <person name="Daum C."/>
            <person name="Ng V."/>
            <person name="Clum A."/>
            <person name="Ohm R."/>
            <person name="Martin F."/>
            <person name="Silar P."/>
            <person name="Natvig D."/>
            <person name="Lalanne C."/>
            <person name="Gautier V."/>
            <person name="Ament-Velasquez S.L."/>
            <person name="Kruys A."/>
            <person name="Hutchinson M.I."/>
            <person name="Powell A.J."/>
            <person name="Barry K."/>
            <person name="Miller A.N."/>
            <person name="Grigoriev I.V."/>
            <person name="Debuchy R."/>
            <person name="Gladieux P."/>
            <person name="Thoren M.H."/>
            <person name="Johannesson H."/>
        </authorList>
    </citation>
    <scope>NUCLEOTIDE SEQUENCE</scope>
    <source>
        <strain evidence="2">CBS 508.74</strain>
    </source>
</reference>
<accession>A0AAN6QGN5</accession>
<dbReference type="Proteomes" id="UP001302812">
    <property type="component" value="Unassembled WGS sequence"/>
</dbReference>
<dbReference type="GeneID" id="89940572"/>
<protein>
    <submittedName>
        <fullName evidence="2">NAD(P)-binding protein</fullName>
    </submittedName>
</protein>
<dbReference type="InterPro" id="IPR002347">
    <property type="entry name" value="SDR_fam"/>
</dbReference>
<proteinExistence type="predicted"/>
<dbReference type="RefSeq" id="XP_064664641.1">
    <property type="nucleotide sequence ID" value="XM_064816447.1"/>
</dbReference>
<dbReference type="InterPro" id="IPR036291">
    <property type="entry name" value="NAD(P)-bd_dom_sf"/>
</dbReference>
<reference evidence="2" key="1">
    <citation type="journal article" date="2023" name="Mol. Phylogenet. Evol.">
        <title>Genome-scale phylogeny and comparative genomics of the fungal order Sordariales.</title>
        <authorList>
            <person name="Hensen N."/>
            <person name="Bonometti L."/>
            <person name="Westerberg I."/>
            <person name="Brannstrom I.O."/>
            <person name="Guillou S."/>
            <person name="Cros-Aarteil S."/>
            <person name="Calhoun S."/>
            <person name="Haridas S."/>
            <person name="Kuo A."/>
            <person name="Mondo S."/>
            <person name="Pangilinan J."/>
            <person name="Riley R."/>
            <person name="LaButti K."/>
            <person name="Andreopoulos B."/>
            <person name="Lipzen A."/>
            <person name="Chen C."/>
            <person name="Yan M."/>
            <person name="Daum C."/>
            <person name="Ng V."/>
            <person name="Clum A."/>
            <person name="Steindorff A."/>
            <person name="Ohm R.A."/>
            <person name="Martin F."/>
            <person name="Silar P."/>
            <person name="Natvig D.O."/>
            <person name="Lalanne C."/>
            <person name="Gautier V."/>
            <person name="Ament-Velasquez S.L."/>
            <person name="Kruys A."/>
            <person name="Hutchinson M.I."/>
            <person name="Powell A.J."/>
            <person name="Barry K."/>
            <person name="Miller A.N."/>
            <person name="Grigoriev I.V."/>
            <person name="Debuchy R."/>
            <person name="Gladieux P."/>
            <person name="Hiltunen Thoren M."/>
            <person name="Johannesson H."/>
        </authorList>
    </citation>
    <scope>NUCLEOTIDE SEQUENCE</scope>
    <source>
        <strain evidence="2">CBS 508.74</strain>
    </source>
</reference>
<gene>
    <name evidence="2" type="ORF">N656DRAFT_785732</name>
</gene>
<dbReference type="PANTHER" id="PTHR43157:SF31">
    <property type="entry name" value="PHOSPHATIDYLINOSITOL-GLYCAN BIOSYNTHESIS CLASS F PROTEIN"/>
    <property type="match status" value="1"/>
</dbReference>
<dbReference type="AlphaFoldDB" id="A0AAN6QGN5"/>
<evidence type="ECO:0000313" key="3">
    <source>
        <dbReference type="Proteomes" id="UP001302812"/>
    </source>
</evidence>
<dbReference type="PANTHER" id="PTHR43157">
    <property type="entry name" value="PHOSPHATIDYLINOSITOL-GLYCAN BIOSYNTHESIS CLASS F PROTEIN-RELATED"/>
    <property type="match status" value="1"/>
</dbReference>
<dbReference type="Pfam" id="PF00106">
    <property type="entry name" value="adh_short"/>
    <property type="match status" value="1"/>
</dbReference>
<keyword evidence="3" id="KW-1185">Reference proteome</keyword>
<dbReference type="GO" id="GO:0016491">
    <property type="term" value="F:oxidoreductase activity"/>
    <property type="evidence" value="ECO:0007669"/>
    <property type="project" value="UniProtKB-KW"/>
</dbReference>